<reference evidence="2" key="1">
    <citation type="journal article" date="2023" name="Plant J.">
        <title>Genome sequences and population genomics provide insights into the demographic history, inbreeding, and mutation load of two 'living fossil' tree species of Dipteronia.</title>
        <authorList>
            <person name="Feng Y."/>
            <person name="Comes H.P."/>
            <person name="Chen J."/>
            <person name="Zhu S."/>
            <person name="Lu R."/>
            <person name="Zhang X."/>
            <person name="Li P."/>
            <person name="Qiu J."/>
            <person name="Olsen K.M."/>
            <person name="Qiu Y."/>
        </authorList>
    </citation>
    <scope>NUCLEOTIDE SEQUENCE</scope>
    <source>
        <strain evidence="2">KIB01</strain>
    </source>
</reference>
<sequence length="112" mass="12965">MSAMSGHFENIVKKDIKKTFSAMEGRLNKHLTRVEESLAEFVNQRCQEEMVVQTSPPLVVDTSLGDATTLDYLAVKNEHELRHKIRSRYQSSPYTDPYQEADKEKQKLKHKV</sequence>
<evidence type="ECO:0000256" key="1">
    <source>
        <dbReference type="SAM" id="MobiDB-lite"/>
    </source>
</evidence>
<keyword evidence="3" id="KW-1185">Reference proteome</keyword>
<protein>
    <submittedName>
        <fullName evidence="2">Uncharacterized protein</fullName>
    </submittedName>
</protein>
<comment type="caution">
    <text evidence="2">The sequence shown here is derived from an EMBL/GenBank/DDBJ whole genome shotgun (WGS) entry which is preliminary data.</text>
</comment>
<name>A0AAD9X2W4_9ROSI</name>
<feature type="region of interest" description="Disordered" evidence="1">
    <location>
        <begin position="84"/>
        <end position="112"/>
    </location>
</feature>
<gene>
    <name evidence="2" type="ORF">Ddye_011636</name>
</gene>
<evidence type="ECO:0000313" key="2">
    <source>
        <dbReference type="EMBL" id="KAK2651780.1"/>
    </source>
</evidence>
<dbReference type="EMBL" id="JANJYI010000004">
    <property type="protein sequence ID" value="KAK2651780.1"/>
    <property type="molecule type" value="Genomic_DNA"/>
</dbReference>
<organism evidence="2 3">
    <name type="scientific">Dipteronia dyeriana</name>
    <dbReference type="NCBI Taxonomy" id="168575"/>
    <lineage>
        <taxon>Eukaryota</taxon>
        <taxon>Viridiplantae</taxon>
        <taxon>Streptophyta</taxon>
        <taxon>Embryophyta</taxon>
        <taxon>Tracheophyta</taxon>
        <taxon>Spermatophyta</taxon>
        <taxon>Magnoliopsida</taxon>
        <taxon>eudicotyledons</taxon>
        <taxon>Gunneridae</taxon>
        <taxon>Pentapetalae</taxon>
        <taxon>rosids</taxon>
        <taxon>malvids</taxon>
        <taxon>Sapindales</taxon>
        <taxon>Sapindaceae</taxon>
        <taxon>Hippocastanoideae</taxon>
        <taxon>Acereae</taxon>
        <taxon>Dipteronia</taxon>
    </lineage>
</organism>
<dbReference type="AlphaFoldDB" id="A0AAD9X2W4"/>
<accession>A0AAD9X2W4</accession>
<dbReference type="Proteomes" id="UP001280121">
    <property type="component" value="Unassembled WGS sequence"/>
</dbReference>
<proteinExistence type="predicted"/>
<evidence type="ECO:0000313" key="3">
    <source>
        <dbReference type="Proteomes" id="UP001280121"/>
    </source>
</evidence>